<dbReference type="Pfam" id="PF02190">
    <property type="entry name" value="LON_substr_bdg"/>
    <property type="match status" value="1"/>
</dbReference>
<gene>
    <name evidence="2" type="ORF">G7024_05850</name>
    <name evidence="3" type="ORF">N7335_02905</name>
</gene>
<dbReference type="Gene3D" id="2.30.130.40">
    <property type="entry name" value="LON domain-like"/>
    <property type="match status" value="1"/>
</dbReference>
<dbReference type="SMART" id="SM00464">
    <property type="entry name" value="LON"/>
    <property type="match status" value="1"/>
</dbReference>
<reference evidence="2" key="1">
    <citation type="submission" date="2020-02" db="EMBL/GenBank/DDBJ databases">
        <title>Synteny-based analysis reveals conserved mechanism for high triclosan tolerance in Pseudomonas, as well as instances of horizontal transfer.</title>
        <authorList>
            <person name="Mcfarland A.G."/>
            <person name="Bertucci H.K."/>
            <person name="Litmann E."/>
            <person name="Shen J."/>
            <person name="Huttenhower C."/>
            <person name="Hartmann E.M."/>
        </authorList>
    </citation>
    <scope>NUCLEOTIDE SEQUENCE</scope>
    <source>
        <strain evidence="2">109A1</strain>
    </source>
</reference>
<dbReference type="EMBL" id="JAODZE010000002">
    <property type="protein sequence ID" value="MDH0145336.1"/>
    <property type="molecule type" value="Genomic_DNA"/>
</dbReference>
<dbReference type="InterPro" id="IPR046336">
    <property type="entry name" value="Lon_prtase_N_sf"/>
</dbReference>
<sequence>MKLPLFPLDTVLFPGCMLDLQIFEARYLDMVSQCLKAGHGFGVVHILDGSEVGAAPASFARVGCEALIRDWQQLPNGLLGIRVEGGRRFDVQTFEVLRDQLTVAQVAWRNEGDALPLADEHADLLVLLEALGQHPMVKTLGLGGPVRDQAALASQLAYLLPFEARQKVELLGLDDPELQLAQIQNLLEQLQEGA</sequence>
<accession>A0A0H3YZ15</accession>
<proteinExistence type="predicted"/>
<comment type="caution">
    <text evidence="3">The sequence shown here is derived from an EMBL/GenBank/DDBJ whole genome shotgun (WGS) entry which is preliminary data.</text>
</comment>
<accession>F8H2G8</accession>
<dbReference type="SUPFAM" id="SSF88697">
    <property type="entry name" value="PUA domain-like"/>
    <property type="match status" value="1"/>
</dbReference>
<dbReference type="GO" id="GO:0008233">
    <property type="term" value="F:peptidase activity"/>
    <property type="evidence" value="ECO:0007669"/>
    <property type="project" value="UniProtKB-KW"/>
</dbReference>
<dbReference type="AlphaFoldDB" id="A0A0H3YZ15"/>
<evidence type="ECO:0000259" key="1">
    <source>
        <dbReference type="PROSITE" id="PS51787"/>
    </source>
</evidence>
<protein>
    <submittedName>
        <fullName evidence="2">ATP-dependent protease</fullName>
    </submittedName>
    <submittedName>
        <fullName evidence="3">LON peptidase substrate-binding domain-containing protein</fullName>
    </submittedName>
</protein>
<dbReference type="Proteomes" id="UP001138621">
    <property type="component" value="Unassembled WGS sequence"/>
</dbReference>
<dbReference type="GO" id="GO:0006508">
    <property type="term" value="P:proteolysis"/>
    <property type="evidence" value="ECO:0007669"/>
    <property type="project" value="UniProtKB-KW"/>
</dbReference>
<dbReference type="PANTHER" id="PTHR46732:SF8">
    <property type="entry name" value="ATP-DEPENDENT PROTEASE LA (LON) DOMAIN PROTEIN"/>
    <property type="match status" value="1"/>
</dbReference>
<dbReference type="PANTHER" id="PTHR46732">
    <property type="entry name" value="ATP-DEPENDENT PROTEASE LA (LON) DOMAIN PROTEIN"/>
    <property type="match status" value="1"/>
</dbReference>
<dbReference type="InterPro" id="IPR015947">
    <property type="entry name" value="PUA-like_sf"/>
</dbReference>
<reference evidence="3" key="2">
    <citation type="submission" date="2022-09" db="EMBL/GenBank/DDBJ databases">
        <title>Intensive care unit water sources are persistently colonized with multi-drug resistant bacteria and are the site of extensive horizontal gene transfer of antibiotic resistance genes.</title>
        <authorList>
            <person name="Diorio-Toth L."/>
        </authorList>
    </citation>
    <scope>NUCLEOTIDE SEQUENCE</scope>
    <source>
        <strain evidence="3">GD04147</strain>
    </source>
</reference>
<evidence type="ECO:0000313" key="3">
    <source>
        <dbReference type="EMBL" id="MDH0145336.1"/>
    </source>
</evidence>
<dbReference type="RefSeq" id="WP_013984178.1">
    <property type="nucleotide sequence ID" value="NC_015740.1"/>
</dbReference>
<dbReference type="Proteomes" id="UP001158076">
    <property type="component" value="Unassembled WGS sequence"/>
</dbReference>
<evidence type="ECO:0000313" key="2">
    <source>
        <dbReference type="EMBL" id="MBA1303927.1"/>
    </source>
</evidence>
<dbReference type="InterPro" id="IPR003111">
    <property type="entry name" value="Lon_prtase_N"/>
</dbReference>
<dbReference type="EMBL" id="JAAMRD010000003">
    <property type="protein sequence ID" value="MBA1303927.1"/>
    <property type="molecule type" value="Genomic_DNA"/>
</dbReference>
<evidence type="ECO:0000313" key="4">
    <source>
        <dbReference type="Proteomes" id="UP001158076"/>
    </source>
</evidence>
<name>A0A0H3YZ15_STUST</name>
<keyword evidence="2" id="KW-0378">Hydrolase</keyword>
<dbReference type="KEGG" id="psz:PSTAB_3743"/>
<feature type="domain" description="Lon N-terminal" evidence="1">
    <location>
        <begin position="1"/>
        <end position="191"/>
    </location>
</feature>
<keyword evidence="2" id="KW-0645">Protease</keyword>
<organism evidence="3 4">
    <name type="scientific">Stutzerimonas stutzeri</name>
    <name type="common">Pseudomonas stutzeri</name>
    <dbReference type="NCBI Taxonomy" id="316"/>
    <lineage>
        <taxon>Bacteria</taxon>
        <taxon>Pseudomonadati</taxon>
        <taxon>Pseudomonadota</taxon>
        <taxon>Gammaproteobacteria</taxon>
        <taxon>Pseudomonadales</taxon>
        <taxon>Pseudomonadaceae</taxon>
        <taxon>Stutzerimonas</taxon>
    </lineage>
</organism>
<dbReference type="PROSITE" id="PS51787">
    <property type="entry name" value="LON_N"/>
    <property type="match status" value="1"/>
</dbReference>